<evidence type="ECO:0000256" key="3">
    <source>
        <dbReference type="RuleBase" id="RU003616"/>
    </source>
</evidence>
<accession>A0A172C5Z3</accession>
<dbReference type="PANTHER" id="PTHR46733">
    <property type="entry name" value="26.5 KDA HEAT SHOCK PROTEIN, MITOCHONDRIAL"/>
    <property type="match status" value="1"/>
</dbReference>
<sequence>MALARLALKKLHQSQRVLSPPPFPAASALLGHGVGERTVGECRGKVGNEIAKRFSTTANDKASNEKSENKDVAVSQGKRSRLFPRRQRRRGGLWRDNDRDFAPSLYEFFPSGLGNALVRATENINRLLDNLNISPWSLSGRVKEQNDSYKLRYDVPGLAKEDVKIIIHDGFLEIKGEHKDEDEEGSDDEYWSSKSYGYYNTTLSLPDDAKVDDIKAELKDGLLSVTIPKTGKPKKEVKEVNIN</sequence>
<evidence type="ECO:0000256" key="1">
    <source>
        <dbReference type="ARBA" id="ARBA00023016"/>
    </source>
</evidence>
<evidence type="ECO:0000259" key="5">
    <source>
        <dbReference type="PROSITE" id="PS01031"/>
    </source>
</evidence>
<reference evidence="6" key="1">
    <citation type="submission" date="2015-04" db="EMBL/GenBank/DDBJ databases">
        <title>EjHSF transcription factors were involved in loquat fruit chilling injury and lignification.</title>
        <authorList>
            <person name="Zeng J."/>
            <person name="Yin X."/>
            <person name="Li X."/>
            <person name="Chen K."/>
        </authorList>
    </citation>
    <scope>NUCLEOTIDE SEQUENCE</scope>
</reference>
<dbReference type="GO" id="GO:0009408">
    <property type="term" value="P:response to heat"/>
    <property type="evidence" value="ECO:0007669"/>
    <property type="project" value="InterPro"/>
</dbReference>
<dbReference type="SUPFAM" id="SSF49764">
    <property type="entry name" value="HSP20-like chaperones"/>
    <property type="match status" value="1"/>
</dbReference>
<proteinExistence type="evidence at transcript level"/>
<name>A0A172C5Z3_9ROSA</name>
<dbReference type="CDD" id="cd06464">
    <property type="entry name" value="ACD_sHsps-like"/>
    <property type="match status" value="1"/>
</dbReference>
<dbReference type="InterPro" id="IPR008978">
    <property type="entry name" value="HSP20-like_chaperone"/>
</dbReference>
<dbReference type="InterPro" id="IPR002068">
    <property type="entry name" value="A-crystallin/Hsp20_dom"/>
</dbReference>
<comment type="similarity">
    <text evidence="2 3">Belongs to the small heat shock protein (HSP20) family.</text>
</comment>
<gene>
    <name evidence="6" type="primary">sHsp5</name>
</gene>
<keyword evidence="1 6" id="KW-0346">Stress response</keyword>
<organism evidence="6">
    <name type="scientific">Eriobotrya japonica</name>
    <dbReference type="NCBI Taxonomy" id="32224"/>
    <lineage>
        <taxon>Eukaryota</taxon>
        <taxon>Viridiplantae</taxon>
        <taxon>Streptophyta</taxon>
        <taxon>Embryophyta</taxon>
        <taxon>Tracheophyta</taxon>
        <taxon>Spermatophyta</taxon>
        <taxon>Magnoliopsida</taxon>
        <taxon>eudicotyledons</taxon>
        <taxon>Gunneridae</taxon>
        <taxon>Pentapetalae</taxon>
        <taxon>rosids</taxon>
        <taxon>fabids</taxon>
        <taxon>Rosales</taxon>
        <taxon>Rosaceae</taxon>
        <taxon>Amygdaloideae</taxon>
        <taxon>Maleae</taxon>
        <taxon>Eriobotrya</taxon>
    </lineage>
</organism>
<dbReference type="PROSITE" id="PS01031">
    <property type="entry name" value="SHSP"/>
    <property type="match status" value="1"/>
</dbReference>
<evidence type="ECO:0000256" key="2">
    <source>
        <dbReference type="PROSITE-ProRule" id="PRU00285"/>
    </source>
</evidence>
<dbReference type="Gene3D" id="2.60.40.790">
    <property type="match status" value="1"/>
</dbReference>
<feature type="compositionally biased region" description="Basic and acidic residues" evidence="4">
    <location>
        <begin position="62"/>
        <end position="71"/>
    </location>
</feature>
<dbReference type="EMBL" id="KR132201">
    <property type="protein sequence ID" value="AKP06200.1"/>
    <property type="molecule type" value="mRNA"/>
</dbReference>
<protein>
    <submittedName>
        <fullName evidence="6">Small heat shock protein 5</fullName>
    </submittedName>
</protein>
<dbReference type="PANTHER" id="PTHR46733:SF3">
    <property type="entry name" value="26.5 KDA HEAT SHOCK PROTEIN, MITOCHONDRIAL"/>
    <property type="match status" value="1"/>
</dbReference>
<evidence type="ECO:0000313" key="6">
    <source>
        <dbReference type="EMBL" id="AKP06200.1"/>
    </source>
</evidence>
<feature type="domain" description="SHSP" evidence="5">
    <location>
        <begin position="127"/>
        <end position="243"/>
    </location>
</feature>
<evidence type="ECO:0000256" key="4">
    <source>
        <dbReference type="SAM" id="MobiDB-lite"/>
    </source>
</evidence>
<feature type="region of interest" description="Disordered" evidence="4">
    <location>
        <begin position="56"/>
        <end position="81"/>
    </location>
</feature>
<dbReference type="Pfam" id="PF00011">
    <property type="entry name" value="HSP20"/>
    <property type="match status" value="1"/>
</dbReference>
<dbReference type="InterPro" id="IPR044587">
    <property type="entry name" value="HSP21-like"/>
</dbReference>
<dbReference type="AlphaFoldDB" id="A0A172C5Z3"/>